<reference evidence="5" key="1">
    <citation type="submission" date="2018-09" db="EMBL/GenBank/DDBJ databases">
        <title>Genome sequencing of strain 2DFWR-13.</title>
        <authorList>
            <person name="Heo J."/>
            <person name="Kim S.-J."/>
            <person name="Kwon S.-W."/>
        </authorList>
    </citation>
    <scope>NUCLEOTIDE SEQUENCE [LARGE SCALE GENOMIC DNA]</scope>
    <source>
        <strain evidence="5">2DFWR-13</strain>
    </source>
</reference>
<proteinExistence type="inferred from homology"/>
<feature type="transmembrane region" description="Helical" evidence="2">
    <location>
        <begin position="374"/>
        <end position="395"/>
    </location>
</feature>
<keyword evidence="2" id="KW-0472">Membrane</keyword>
<evidence type="ECO:0000256" key="1">
    <source>
        <dbReference type="ARBA" id="ARBA00034125"/>
    </source>
</evidence>
<feature type="transmembrane region" description="Helical" evidence="2">
    <location>
        <begin position="191"/>
        <end position="211"/>
    </location>
</feature>
<protein>
    <submittedName>
        <fullName evidence="4">Threonine/serine exporter family protein</fullName>
    </submittedName>
</protein>
<comment type="similarity">
    <text evidence="1">Belongs to the ThrE exporter (TC 2.A.79) family.</text>
</comment>
<keyword evidence="2" id="KW-1133">Transmembrane helix</keyword>
<keyword evidence="2" id="KW-0812">Transmembrane</keyword>
<feature type="transmembrane region" description="Helical" evidence="2">
    <location>
        <begin position="264"/>
        <end position="282"/>
    </location>
</feature>
<gene>
    <name evidence="4" type="ORF">D7I47_13880</name>
</gene>
<evidence type="ECO:0000256" key="2">
    <source>
        <dbReference type="SAM" id="Phobius"/>
    </source>
</evidence>
<dbReference type="Proteomes" id="UP000278886">
    <property type="component" value="Chromosome"/>
</dbReference>
<feature type="domain" description="Threonine/serine exporter-like N-terminal" evidence="3">
    <location>
        <begin position="13"/>
        <end position="247"/>
    </location>
</feature>
<dbReference type="InterPro" id="IPR010619">
    <property type="entry name" value="ThrE-like_N"/>
</dbReference>
<evidence type="ECO:0000313" key="5">
    <source>
        <dbReference type="Proteomes" id="UP000278886"/>
    </source>
</evidence>
<organism evidence="4 5">
    <name type="scientific">Protaetiibacter intestinalis</name>
    <dbReference type="NCBI Taxonomy" id="2419774"/>
    <lineage>
        <taxon>Bacteria</taxon>
        <taxon>Bacillati</taxon>
        <taxon>Actinomycetota</taxon>
        <taxon>Actinomycetes</taxon>
        <taxon>Micrococcales</taxon>
        <taxon>Microbacteriaceae</taxon>
        <taxon>Protaetiibacter</taxon>
    </lineage>
</organism>
<dbReference type="Pfam" id="PF06738">
    <property type="entry name" value="ThrE"/>
    <property type="match status" value="1"/>
</dbReference>
<dbReference type="OrthoDB" id="235893at2"/>
<dbReference type="EMBL" id="CP032630">
    <property type="protein sequence ID" value="AYF99239.1"/>
    <property type="molecule type" value="Genomic_DNA"/>
</dbReference>
<evidence type="ECO:0000313" key="4">
    <source>
        <dbReference type="EMBL" id="AYF99239.1"/>
    </source>
</evidence>
<dbReference type="PANTHER" id="PTHR31082">
    <property type="entry name" value="PHEROMONE-REGULATED MEMBRANE PROTEIN 10"/>
    <property type="match status" value="1"/>
</dbReference>
<name>A0A387BEA7_9MICO</name>
<feature type="transmembrane region" description="Helical" evidence="2">
    <location>
        <begin position="232"/>
        <end position="252"/>
    </location>
</feature>
<keyword evidence="5" id="KW-1185">Reference proteome</keyword>
<accession>A0A387BEA7</accession>
<dbReference type="RefSeq" id="WP_120763608.1">
    <property type="nucleotide sequence ID" value="NZ_CP032630.1"/>
</dbReference>
<feature type="transmembrane region" description="Helical" evidence="2">
    <location>
        <begin position="311"/>
        <end position="332"/>
    </location>
</feature>
<dbReference type="PANTHER" id="PTHR31082:SF4">
    <property type="entry name" value="PHEROMONE-REGULATED MEMBRANE PROTEIN 10"/>
    <property type="match status" value="1"/>
</dbReference>
<feature type="transmembrane region" description="Helical" evidence="2">
    <location>
        <begin position="344"/>
        <end position="368"/>
    </location>
</feature>
<sequence length="443" mass="45899">MASPDDAQLLRQFLLGIGGAMIAARESVDAVKSTLTRVARAYGVGDTEFIILPTVVLVQVDGVIQGRGMVRDGSVVEFRFDQIAALHGLLKLAQAGHLDPADGIRRLNEIGAQRPRFAWPVRVLGHAVLTAGLSLLLVPTWQGLALCAALGLLVGLVKLVRSPALQLVFPVAAAFACGIVVFWLAQRFEIGSPLLLLIAPLVTFLPGGMLANATRELATGQAVAGSARLVSGLVTLALLSSGILAAGAVMGATSYDYAPVADEFPWWVALVGILLLAVGNYLHFSAPAATFGWVLAALLVAYGGQTAGGALFGPALSGFSGALVVTPFVLWVETLRRGAPAQLTFLPAFWLLVPGAASVIGLTSVVGGGSSMDVFWAALAGVLGVALGVLVGSAVSSAVRSGARGIENFTVELPAAIADHERGGLWRRLIPGTRDSLWSSHRD</sequence>
<evidence type="ECO:0000259" key="3">
    <source>
        <dbReference type="Pfam" id="PF06738"/>
    </source>
</evidence>
<feature type="transmembrane region" description="Helical" evidence="2">
    <location>
        <begin position="143"/>
        <end position="160"/>
    </location>
</feature>
<dbReference type="InterPro" id="IPR051361">
    <property type="entry name" value="ThrE/Ser_Exporter"/>
</dbReference>
<dbReference type="AlphaFoldDB" id="A0A387BEA7"/>
<feature type="transmembrane region" description="Helical" evidence="2">
    <location>
        <begin position="167"/>
        <end position="185"/>
    </location>
</feature>
<dbReference type="KEGG" id="lyd:D7I47_13880"/>
<dbReference type="GO" id="GO:0022857">
    <property type="term" value="F:transmembrane transporter activity"/>
    <property type="evidence" value="ECO:0007669"/>
    <property type="project" value="InterPro"/>
</dbReference>
<feature type="transmembrane region" description="Helical" evidence="2">
    <location>
        <begin position="289"/>
        <end position="305"/>
    </location>
</feature>